<dbReference type="OrthoDB" id="5868393at2759"/>
<dbReference type="AlphaFoldDB" id="A0A183F789"/>
<dbReference type="Proteomes" id="UP000050761">
    <property type="component" value="Unassembled WGS sequence"/>
</dbReference>
<feature type="region of interest" description="Disordered" evidence="2">
    <location>
        <begin position="9"/>
        <end position="52"/>
    </location>
</feature>
<reference evidence="5" key="2">
    <citation type="submission" date="2019-09" db="UniProtKB">
        <authorList>
            <consortium name="WormBaseParasite"/>
        </authorList>
    </citation>
    <scope>IDENTIFICATION</scope>
</reference>
<keyword evidence="4" id="KW-1185">Reference proteome</keyword>
<organism evidence="4 5">
    <name type="scientific">Heligmosomoides polygyrus</name>
    <name type="common">Parasitic roundworm</name>
    <dbReference type="NCBI Taxonomy" id="6339"/>
    <lineage>
        <taxon>Eukaryota</taxon>
        <taxon>Metazoa</taxon>
        <taxon>Ecdysozoa</taxon>
        <taxon>Nematoda</taxon>
        <taxon>Chromadorea</taxon>
        <taxon>Rhabditida</taxon>
        <taxon>Rhabditina</taxon>
        <taxon>Rhabditomorpha</taxon>
        <taxon>Strongyloidea</taxon>
        <taxon>Heligmosomidae</taxon>
        <taxon>Heligmosomoides</taxon>
    </lineage>
</organism>
<dbReference type="EMBL" id="UZAH01002676">
    <property type="protein sequence ID" value="VDO22730.1"/>
    <property type="molecule type" value="Genomic_DNA"/>
</dbReference>
<reference evidence="3 4" key="1">
    <citation type="submission" date="2018-11" db="EMBL/GenBank/DDBJ databases">
        <authorList>
            <consortium name="Pathogen Informatics"/>
        </authorList>
    </citation>
    <scope>NUCLEOTIDE SEQUENCE [LARGE SCALE GENOMIC DNA]</scope>
</reference>
<keyword evidence="1" id="KW-0175">Coiled coil</keyword>
<dbReference type="WBParaSite" id="HPBE_0000203101-mRNA-1">
    <property type="protein sequence ID" value="HPBE_0000203101-mRNA-1"/>
    <property type="gene ID" value="HPBE_0000203101"/>
</dbReference>
<gene>
    <name evidence="3" type="ORF">HPBE_LOCUS2032</name>
</gene>
<evidence type="ECO:0000313" key="3">
    <source>
        <dbReference type="EMBL" id="VDO22730.1"/>
    </source>
</evidence>
<accession>A0A183F789</accession>
<feature type="coiled-coil region" evidence="1">
    <location>
        <begin position="190"/>
        <end position="266"/>
    </location>
</feature>
<evidence type="ECO:0000313" key="4">
    <source>
        <dbReference type="Proteomes" id="UP000050761"/>
    </source>
</evidence>
<evidence type="ECO:0000256" key="1">
    <source>
        <dbReference type="SAM" id="Coils"/>
    </source>
</evidence>
<name>A0A183F789_HELPZ</name>
<evidence type="ECO:0000313" key="5">
    <source>
        <dbReference type="WBParaSite" id="HPBE_0000203101-mRNA-1"/>
    </source>
</evidence>
<accession>A0A3P7TKP0</accession>
<sequence length="330" mass="37988">MRLLSVAIFGDTSDENNTDSEQLFKDLGNGSSAQSAEERQTAILDSEDDSEEDQYSACATCFISDEPRDETMSVASTGSASSSVVGRWWTGKDTRRRAGRKVSQMIQFSISASPVVPSNFAVQFVMRSRQFRLFDNFKFALNSEGARMMVPMFQQASCMYVPHCQKRGCNHNHSDLGEYLTPTQRRNKEINDLKGELRAALKERDEKERHLEELRERIKEVHYSERAEVEVLNVKQASLTDSHRLMLRERETAEAYDREKKQMERRHAIRVNQLVQETMTARYLLQIRCLVQCFPIIVTPILKSYGGRDEREALRCRSSQWFSVRSTGVM</sequence>
<evidence type="ECO:0000256" key="2">
    <source>
        <dbReference type="SAM" id="MobiDB-lite"/>
    </source>
</evidence>
<protein>
    <submittedName>
        <fullName evidence="5">Centrosomal protein of 162 kDa</fullName>
    </submittedName>
</protein>
<proteinExistence type="predicted"/>